<feature type="compositionally biased region" description="Basic residues" evidence="5">
    <location>
        <begin position="64"/>
        <end position="83"/>
    </location>
</feature>
<dbReference type="EMBL" id="CP000555">
    <property type="protein sequence ID" value="ABM96118.1"/>
    <property type="molecule type" value="Genomic_DNA"/>
</dbReference>
<dbReference type="Proteomes" id="UP000000366">
    <property type="component" value="Chromosome"/>
</dbReference>
<evidence type="ECO:0000256" key="4">
    <source>
        <dbReference type="ARBA" id="ARBA00023125"/>
    </source>
</evidence>
<dbReference type="AlphaFoldDB" id="A2SKM9"/>
<keyword evidence="4" id="KW-0238">DNA-binding</keyword>
<keyword evidence="3" id="KW-0963">Cytoplasm</keyword>
<evidence type="ECO:0000256" key="3">
    <source>
        <dbReference type="ARBA" id="ARBA00022490"/>
    </source>
</evidence>
<evidence type="ECO:0000256" key="2">
    <source>
        <dbReference type="ARBA" id="ARBA00010610"/>
    </source>
</evidence>
<dbReference type="InterPro" id="IPR037150">
    <property type="entry name" value="H-NS_C_dom_sf"/>
</dbReference>
<evidence type="ECO:0000256" key="5">
    <source>
        <dbReference type="SAM" id="MobiDB-lite"/>
    </source>
</evidence>
<dbReference type="KEGG" id="mpt:Mpe_A3165"/>
<feature type="domain" description="DNA-binding protein H-NS-like C-terminal" evidence="6">
    <location>
        <begin position="75"/>
        <end position="118"/>
    </location>
</feature>
<evidence type="ECO:0000313" key="7">
    <source>
        <dbReference type="EMBL" id="ABM96118.1"/>
    </source>
</evidence>
<dbReference type="Pfam" id="PF00816">
    <property type="entry name" value="Histone_HNS"/>
    <property type="match status" value="1"/>
</dbReference>
<comment type="subcellular location">
    <subcellularLocation>
        <location evidence="1">Cytoplasm</location>
        <location evidence="1">Nucleoid</location>
    </subcellularLocation>
</comment>
<dbReference type="InterPro" id="IPR027444">
    <property type="entry name" value="H-NS_C_dom"/>
</dbReference>
<dbReference type="PANTHER" id="PTHR38097">
    <property type="match status" value="1"/>
</dbReference>
<evidence type="ECO:0000256" key="1">
    <source>
        <dbReference type="ARBA" id="ARBA00004453"/>
    </source>
</evidence>
<dbReference type="SMART" id="SM00528">
    <property type="entry name" value="HNS"/>
    <property type="match status" value="1"/>
</dbReference>
<proteinExistence type="inferred from homology"/>
<dbReference type="HOGENOM" id="CLU_117503_4_1_4"/>
<dbReference type="SUPFAM" id="SSF81273">
    <property type="entry name" value="H-NS histone-like proteins"/>
    <property type="match status" value="1"/>
</dbReference>
<accession>A2SKM9</accession>
<gene>
    <name evidence="7" type="ordered locus">Mpe_A3165</name>
</gene>
<protein>
    <submittedName>
        <fullName evidence="7">Putative HNS-like transcription regulator protein</fullName>
    </submittedName>
</protein>
<dbReference type="Gene3D" id="4.10.430.10">
    <property type="entry name" value="Histone-like protein H-NS, C-terminal domain"/>
    <property type="match status" value="1"/>
</dbReference>
<dbReference type="eggNOG" id="COG2916">
    <property type="taxonomic scope" value="Bacteria"/>
</dbReference>
<dbReference type="STRING" id="420662.Mpe_A3165"/>
<dbReference type="GO" id="GO:0009295">
    <property type="term" value="C:nucleoid"/>
    <property type="evidence" value="ECO:0007669"/>
    <property type="project" value="UniProtKB-SubCell"/>
</dbReference>
<evidence type="ECO:0000259" key="6">
    <source>
        <dbReference type="SMART" id="SM00528"/>
    </source>
</evidence>
<dbReference type="RefSeq" id="WP_011830741.1">
    <property type="nucleotide sequence ID" value="NC_008825.1"/>
</dbReference>
<dbReference type="GO" id="GO:0003677">
    <property type="term" value="F:DNA binding"/>
    <property type="evidence" value="ECO:0007669"/>
    <property type="project" value="UniProtKB-KW"/>
</dbReference>
<evidence type="ECO:0000313" key="8">
    <source>
        <dbReference type="Proteomes" id="UP000000366"/>
    </source>
</evidence>
<keyword evidence="8" id="KW-1185">Reference proteome</keyword>
<name>A2SKM9_METPP</name>
<organism evidence="7 8">
    <name type="scientific">Methylibium petroleiphilum (strain ATCC BAA-1232 / LMG 22953 / PM1)</name>
    <dbReference type="NCBI Taxonomy" id="420662"/>
    <lineage>
        <taxon>Bacteria</taxon>
        <taxon>Pseudomonadati</taxon>
        <taxon>Pseudomonadota</taxon>
        <taxon>Betaproteobacteria</taxon>
        <taxon>Burkholderiales</taxon>
        <taxon>Sphaerotilaceae</taxon>
        <taxon>Methylibium</taxon>
    </lineage>
</organism>
<sequence>MDTNTKDIGMAKSLAQIQKEIATLQRQAEALKKREVKDVIERIREAIAFYDLSAADLGLAASGRKPRGTGAKKKKPARTASKVKYRDDAGHSWSGHGRRPQWFLDAIAGGKTPEDLAA</sequence>
<comment type="similarity">
    <text evidence="2">Belongs to the histone-like protein H-NS family.</text>
</comment>
<reference evidence="7 8" key="1">
    <citation type="journal article" date="2007" name="J. Bacteriol.">
        <title>Whole-genome analysis of the methyl tert-butyl ether-degrading beta-proteobacterium Methylibium petroleiphilum PM1.</title>
        <authorList>
            <person name="Kane S.R."/>
            <person name="Chakicherla A.Y."/>
            <person name="Chain P.S.G."/>
            <person name="Schmidt R."/>
            <person name="Shin M.W."/>
            <person name="Legler T.C."/>
            <person name="Scow K.M."/>
            <person name="Larimer F.W."/>
            <person name="Lucas S.M."/>
            <person name="Richardson P.M."/>
            <person name="Hristova K.R."/>
        </authorList>
    </citation>
    <scope>NUCLEOTIDE SEQUENCE [LARGE SCALE GENOMIC DNA]</scope>
    <source>
        <strain evidence="8">ATCC BAA-1232 / LMG 22953 / PM1</strain>
    </source>
</reference>
<dbReference type="PANTHER" id="PTHR38097:SF2">
    <property type="entry name" value="DNA-BINDING PROTEIN STPA"/>
    <property type="match status" value="1"/>
</dbReference>
<feature type="region of interest" description="Disordered" evidence="5">
    <location>
        <begin position="61"/>
        <end position="98"/>
    </location>
</feature>